<keyword evidence="7 10" id="KW-0472">Membrane</keyword>
<organism evidence="15 16">
    <name type="scientific">Variovorax rhizosphaerae</name>
    <dbReference type="NCBI Taxonomy" id="1836200"/>
    <lineage>
        <taxon>Bacteria</taxon>
        <taxon>Pseudomonadati</taxon>
        <taxon>Pseudomonadota</taxon>
        <taxon>Betaproteobacteria</taxon>
        <taxon>Burkholderiales</taxon>
        <taxon>Comamonadaceae</taxon>
        <taxon>Variovorax</taxon>
    </lineage>
</organism>
<feature type="domain" description="TonB-dependent receptor plug" evidence="14">
    <location>
        <begin position="93"/>
        <end position="192"/>
    </location>
</feature>
<keyword evidence="9 10" id="KW-0998">Cell outer membrane</keyword>
<feature type="compositionally biased region" description="Polar residues" evidence="12">
    <location>
        <begin position="63"/>
        <end position="83"/>
    </location>
</feature>
<keyword evidence="16" id="KW-1185">Reference proteome</keyword>
<dbReference type="PROSITE" id="PS52016">
    <property type="entry name" value="TONB_DEPENDENT_REC_3"/>
    <property type="match status" value="1"/>
</dbReference>
<comment type="caution">
    <text evidence="15">The sequence shown here is derived from an EMBL/GenBank/DDBJ whole genome shotgun (WGS) entry which is preliminary data.</text>
</comment>
<dbReference type="Gene3D" id="2.170.130.10">
    <property type="entry name" value="TonB-dependent receptor, plug domain"/>
    <property type="match status" value="1"/>
</dbReference>
<dbReference type="InterPro" id="IPR039426">
    <property type="entry name" value="TonB-dep_rcpt-like"/>
</dbReference>
<dbReference type="RefSeq" id="WP_340342012.1">
    <property type="nucleotide sequence ID" value="NZ_JBBKZT010000004.1"/>
</dbReference>
<evidence type="ECO:0000256" key="3">
    <source>
        <dbReference type="ARBA" id="ARBA00022448"/>
    </source>
</evidence>
<evidence type="ECO:0000256" key="5">
    <source>
        <dbReference type="ARBA" id="ARBA00022692"/>
    </source>
</evidence>
<gene>
    <name evidence="15" type="ORF">WKW82_09370</name>
</gene>
<dbReference type="CDD" id="cd01347">
    <property type="entry name" value="ligand_gated_channel"/>
    <property type="match status" value="1"/>
</dbReference>
<dbReference type="InterPro" id="IPR000531">
    <property type="entry name" value="Beta-barrel_TonB"/>
</dbReference>
<accession>A0ABU8WH65</accession>
<comment type="similarity">
    <text evidence="2 10 11">Belongs to the TonB-dependent receptor family.</text>
</comment>
<reference evidence="15 16" key="1">
    <citation type="submission" date="2024-03" db="EMBL/GenBank/DDBJ databases">
        <title>Novel species of the genus Variovorax.</title>
        <authorList>
            <person name="Liu Q."/>
            <person name="Xin Y.-H."/>
        </authorList>
    </citation>
    <scope>NUCLEOTIDE SEQUENCE [LARGE SCALE GENOMIC DNA]</scope>
    <source>
        <strain evidence="15 16">KACC 18900</strain>
    </source>
</reference>
<evidence type="ECO:0000259" key="14">
    <source>
        <dbReference type="Pfam" id="PF07715"/>
    </source>
</evidence>
<evidence type="ECO:0000256" key="4">
    <source>
        <dbReference type="ARBA" id="ARBA00022452"/>
    </source>
</evidence>
<evidence type="ECO:0000256" key="9">
    <source>
        <dbReference type="ARBA" id="ARBA00023237"/>
    </source>
</evidence>
<keyword evidence="3 10" id="KW-0813">Transport</keyword>
<feature type="region of interest" description="Disordered" evidence="12">
    <location>
        <begin position="49"/>
        <end position="83"/>
    </location>
</feature>
<dbReference type="InterPro" id="IPR036942">
    <property type="entry name" value="Beta-barrel_TonB_sf"/>
</dbReference>
<evidence type="ECO:0000256" key="8">
    <source>
        <dbReference type="ARBA" id="ARBA00023170"/>
    </source>
</evidence>
<keyword evidence="8 15" id="KW-0675">Receptor</keyword>
<dbReference type="SUPFAM" id="SSF56935">
    <property type="entry name" value="Porins"/>
    <property type="match status" value="1"/>
</dbReference>
<keyword evidence="6 11" id="KW-0798">TonB box</keyword>
<keyword evidence="5 10" id="KW-0812">Transmembrane</keyword>
<dbReference type="EMBL" id="JBBKZT010000004">
    <property type="protein sequence ID" value="MEJ8846857.1"/>
    <property type="molecule type" value="Genomic_DNA"/>
</dbReference>
<sequence>MARSRRLRVSRSVPSPASTIGAIAREASAFPLGALMLAASVSSWAQSPAPTAAAEPKPAGTLPTITATGSGETDNKNDVQTTKTNIGKGTQEIRDVPQSLTVVTEKLMDDVRMDTLRDALHYTAGITFAATENGTDQDIRLRGFPVATTGDLLIDGMRDPSQYDRDTFNLDRIEVLRGSASMIFGRGSTGGVINQVSKKPLLADQTDLQGTVGSEGYVRGTADFNKRLTETSALRINAMWNTSDNGGAKIDKNGIAPSYSWGIGTRDEFTIGAFHLDVDNIPLSAIRWLPNGRYGVSGFTAAGLPTIGPMSSIADIPPGNFYGTTQDKLKGEANYANAAWNHIFDDGSSLRTQLRSGTFKRQQETTVAGFLATFGQPTTAANLNDFTVLQRAGLTPRKDEYRGTYVQSDYSKEFNWGSTKHSLLAGIDGSKEDTDRYQNNAYLFNNSGRGLALGTRPNTLVGTPDNGAGLTGTGLTPVYRDSSGYSAKSWGVYAQDLVEVAPMWKVLGGVRYDKLTGDFDQYTYTNPSCVNRNTNATIANPTNGCTGGVQLYRPGSPFPVTTTTHLSQGAWSYRAGVLFQPTPTQSYHISYGTSFNSSADTYQYVSPQTANTPPEKSRNFEIGAKLDWLDGKLSTRAAIFKTEKTNERTTDSDFAGSSYLLSGKRHAQGVEIDVVGRLTPQWEVYLSYSYIDEATIDAAGSTVGPGIVGSPVGLTPRHSGAMWVSYQATPKLRFGAGIHGASENRPLQGGSGAASRTASTPGYVVGDVMAEYKFTPDLYAQLNVNNVTNKLYGDQLYPGFVIAGAKRSVLFTVGARF</sequence>
<evidence type="ECO:0000313" key="15">
    <source>
        <dbReference type="EMBL" id="MEJ8846857.1"/>
    </source>
</evidence>
<comment type="subcellular location">
    <subcellularLocation>
        <location evidence="1 10">Cell outer membrane</location>
        <topology evidence="1 10">Multi-pass membrane protein</topology>
    </subcellularLocation>
</comment>
<dbReference type="Pfam" id="PF07715">
    <property type="entry name" value="Plug"/>
    <property type="match status" value="1"/>
</dbReference>
<feature type="compositionally biased region" description="Low complexity" evidence="12">
    <location>
        <begin position="49"/>
        <end position="59"/>
    </location>
</feature>
<dbReference type="Pfam" id="PF00593">
    <property type="entry name" value="TonB_dep_Rec_b-barrel"/>
    <property type="match status" value="1"/>
</dbReference>
<evidence type="ECO:0000256" key="1">
    <source>
        <dbReference type="ARBA" id="ARBA00004571"/>
    </source>
</evidence>
<dbReference type="Gene3D" id="2.40.170.20">
    <property type="entry name" value="TonB-dependent receptor, beta-barrel domain"/>
    <property type="match status" value="1"/>
</dbReference>
<evidence type="ECO:0000313" key="16">
    <source>
        <dbReference type="Proteomes" id="UP001385892"/>
    </source>
</evidence>
<dbReference type="Proteomes" id="UP001385892">
    <property type="component" value="Unassembled WGS sequence"/>
</dbReference>
<dbReference type="PANTHER" id="PTHR32552">
    <property type="entry name" value="FERRICHROME IRON RECEPTOR-RELATED"/>
    <property type="match status" value="1"/>
</dbReference>
<feature type="domain" description="TonB-dependent receptor-like beta-barrel" evidence="13">
    <location>
        <begin position="305"/>
        <end position="787"/>
    </location>
</feature>
<dbReference type="InterPro" id="IPR037066">
    <property type="entry name" value="Plug_dom_sf"/>
</dbReference>
<evidence type="ECO:0000259" key="13">
    <source>
        <dbReference type="Pfam" id="PF00593"/>
    </source>
</evidence>
<evidence type="ECO:0000256" key="7">
    <source>
        <dbReference type="ARBA" id="ARBA00023136"/>
    </source>
</evidence>
<evidence type="ECO:0000256" key="10">
    <source>
        <dbReference type="PROSITE-ProRule" id="PRU01360"/>
    </source>
</evidence>
<dbReference type="PANTHER" id="PTHR32552:SF83">
    <property type="entry name" value="BLR3904 PROTEIN"/>
    <property type="match status" value="1"/>
</dbReference>
<evidence type="ECO:0000256" key="2">
    <source>
        <dbReference type="ARBA" id="ARBA00009810"/>
    </source>
</evidence>
<proteinExistence type="inferred from homology"/>
<keyword evidence="4 10" id="KW-1134">Transmembrane beta strand</keyword>
<dbReference type="InterPro" id="IPR012910">
    <property type="entry name" value="Plug_dom"/>
</dbReference>
<name>A0ABU8WH65_9BURK</name>
<protein>
    <submittedName>
        <fullName evidence="15">TonB-dependent receptor</fullName>
    </submittedName>
</protein>
<evidence type="ECO:0000256" key="11">
    <source>
        <dbReference type="RuleBase" id="RU003357"/>
    </source>
</evidence>
<evidence type="ECO:0000256" key="12">
    <source>
        <dbReference type="SAM" id="MobiDB-lite"/>
    </source>
</evidence>
<evidence type="ECO:0000256" key="6">
    <source>
        <dbReference type="ARBA" id="ARBA00023077"/>
    </source>
</evidence>